<evidence type="ECO:0000313" key="2">
    <source>
        <dbReference type="Proteomes" id="UP000466024"/>
    </source>
</evidence>
<comment type="caution">
    <text evidence="1">The sequence shown here is derived from an EMBL/GenBank/DDBJ whole genome shotgun (WGS) entry which is preliminary data.</text>
</comment>
<dbReference type="Proteomes" id="UP000466024">
    <property type="component" value="Unassembled WGS sequence"/>
</dbReference>
<reference evidence="1 2" key="1">
    <citation type="submission" date="2019-08" db="EMBL/GenBank/DDBJ databases">
        <title>Bioinformatics analysis of the strain L3 and L5.</title>
        <authorList>
            <person name="Li X."/>
        </authorList>
    </citation>
    <scope>NUCLEOTIDE SEQUENCE [LARGE SCALE GENOMIC DNA]</scope>
    <source>
        <strain evidence="1 2">L3</strain>
    </source>
</reference>
<sequence>MEMFTVKQSESSLMACCRACGHEQPLTLATSDAEERMAVSIKCERCPSEDAYVAVPASATTAVETI</sequence>
<name>A0A640W8S9_9GAMM</name>
<keyword evidence="2" id="KW-1185">Reference proteome</keyword>
<dbReference type="RefSeq" id="WP_149436640.1">
    <property type="nucleotide sequence ID" value="NZ_VTPX01000012.1"/>
</dbReference>
<evidence type="ECO:0000313" key="1">
    <source>
        <dbReference type="EMBL" id="KAA0016213.1"/>
    </source>
</evidence>
<dbReference type="EMBL" id="VTPX01000012">
    <property type="protein sequence ID" value="KAA0016213.1"/>
    <property type="molecule type" value="Genomic_DNA"/>
</dbReference>
<proteinExistence type="predicted"/>
<protein>
    <submittedName>
        <fullName evidence="1">Uncharacterized protein</fullName>
    </submittedName>
</protein>
<organism evidence="1 2">
    <name type="scientific">Salinicola corii</name>
    <dbReference type="NCBI Taxonomy" id="2606937"/>
    <lineage>
        <taxon>Bacteria</taxon>
        <taxon>Pseudomonadati</taxon>
        <taxon>Pseudomonadota</taxon>
        <taxon>Gammaproteobacteria</taxon>
        <taxon>Oceanospirillales</taxon>
        <taxon>Halomonadaceae</taxon>
        <taxon>Salinicola</taxon>
    </lineage>
</organism>
<dbReference type="AlphaFoldDB" id="A0A640W8S9"/>
<accession>A0A640W8S9</accession>
<gene>
    <name evidence="1" type="ORF">F0A16_17370</name>
</gene>